<comment type="cofactor">
    <cofactor evidence="10">
        <name>Mg(2+)</name>
        <dbReference type="ChEBI" id="CHEBI:18420"/>
    </cofactor>
    <text evidence="10">Binds 2 Mg(2+) ions per subunit.</text>
</comment>
<evidence type="ECO:0000313" key="12">
    <source>
        <dbReference type="EMBL" id="RZN63886.1"/>
    </source>
</evidence>
<dbReference type="SMART" id="SM01400">
    <property type="entry name" value="Pribosyltran_N"/>
    <property type="match status" value="1"/>
</dbReference>
<dbReference type="InterPro" id="IPR029099">
    <property type="entry name" value="Pribosyltran_N"/>
</dbReference>
<dbReference type="GO" id="GO:0000287">
    <property type="term" value="F:magnesium ion binding"/>
    <property type="evidence" value="ECO:0007669"/>
    <property type="project" value="UniProtKB-UniRule"/>
</dbReference>
<reference evidence="12 13" key="1">
    <citation type="journal article" date="2019" name="Nat. Microbiol.">
        <title>Wide diversity of methane and short-chain alkane metabolisms in uncultured archaea.</title>
        <authorList>
            <person name="Borrel G."/>
            <person name="Adam P.S."/>
            <person name="McKay L.J."/>
            <person name="Chen L.X."/>
            <person name="Sierra-Garcia I.N."/>
            <person name="Sieber C.M."/>
            <person name="Letourneur Q."/>
            <person name="Ghozlane A."/>
            <person name="Andersen G.L."/>
            <person name="Li W.J."/>
            <person name="Hallam S.J."/>
            <person name="Muyzer G."/>
            <person name="de Oliveira V.M."/>
            <person name="Inskeep W.P."/>
            <person name="Banfield J.F."/>
            <person name="Gribaldo S."/>
        </authorList>
    </citation>
    <scope>NUCLEOTIDE SEQUENCE [LARGE SCALE GENOMIC DNA]</scope>
    <source>
        <strain evidence="12">NM1a</strain>
    </source>
</reference>
<dbReference type="FunFam" id="3.40.50.2020:FF:000007">
    <property type="entry name" value="Ribose-phosphate pyrophosphokinase"/>
    <property type="match status" value="1"/>
</dbReference>
<evidence type="ECO:0000256" key="7">
    <source>
        <dbReference type="ARBA" id="ARBA00022840"/>
    </source>
</evidence>
<dbReference type="Gene3D" id="3.40.50.2020">
    <property type="match status" value="2"/>
</dbReference>
<name>A0A520KQU3_METT2</name>
<dbReference type="NCBIfam" id="NF002095">
    <property type="entry name" value="PRK00934.1"/>
    <property type="match status" value="1"/>
</dbReference>
<dbReference type="CDD" id="cd06223">
    <property type="entry name" value="PRTases_typeI"/>
    <property type="match status" value="1"/>
</dbReference>
<feature type="binding site" evidence="10">
    <location>
        <begin position="213"/>
        <end position="217"/>
    </location>
    <ligand>
        <name>D-ribose 5-phosphate</name>
        <dbReference type="ChEBI" id="CHEBI:78346"/>
    </ligand>
</feature>
<dbReference type="HAMAP" id="MF_00583_A">
    <property type="entry name" value="RibP_PPkinase_A"/>
    <property type="match status" value="1"/>
</dbReference>
<dbReference type="Pfam" id="PF14572">
    <property type="entry name" value="Pribosyl_synth"/>
    <property type="match status" value="1"/>
</dbReference>
<feature type="binding site" evidence="10">
    <location>
        <position position="161"/>
    </location>
    <ligand>
        <name>Mg(2+)</name>
        <dbReference type="ChEBI" id="CHEBI:18420"/>
        <label>2</label>
    </ligand>
</feature>
<dbReference type="NCBIfam" id="TIGR01251">
    <property type="entry name" value="ribP_PPkin"/>
    <property type="match status" value="1"/>
</dbReference>
<keyword evidence="2 10" id="KW-0808">Transferase</keyword>
<keyword evidence="5 10" id="KW-0547">Nucleotide-binding</keyword>
<evidence type="ECO:0000256" key="10">
    <source>
        <dbReference type="HAMAP-Rule" id="MF_00583"/>
    </source>
</evidence>
<comment type="catalytic activity">
    <reaction evidence="9 10">
        <text>D-ribose 5-phosphate + ATP = 5-phospho-alpha-D-ribose 1-diphosphate + AMP + H(+)</text>
        <dbReference type="Rhea" id="RHEA:15609"/>
        <dbReference type="ChEBI" id="CHEBI:15378"/>
        <dbReference type="ChEBI" id="CHEBI:30616"/>
        <dbReference type="ChEBI" id="CHEBI:58017"/>
        <dbReference type="ChEBI" id="CHEBI:78346"/>
        <dbReference type="ChEBI" id="CHEBI:456215"/>
        <dbReference type="EC" id="2.7.6.1"/>
    </reaction>
</comment>
<keyword evidence="3 10" id="KW-0479">Metal-binding</keyword>
<comment type="subcellular location">
    <subcellularLocation>
        <location evidence="10">Cytoplasm</location>
    </subcellularLocation>
</comment>
<dbReference type="PANTHER" id="PTHR10210:SF32">
    <property type="entry name" value="RIBOSE-PHOSPHATE PYROPHOSPHOKINASE 2"/>
    <property type="match status" value="1"/>
</dbReference>
<dbReference type="Pfam" id="PF13793">
    <property type="entry name" value="Pribosyltran_N"/>
    <property type="match status" value="1"/>
</dbReference>
<evidence type="ECO:0000259" key="11">
    <source>
        <dbReference type="Pfam" id="PF13793"/>
    </source>
</evidence>
<feature type="binding site" evidence="10">
    <location>
        <begin position="34"/>
        <end position="36"/>
    </location>
    <ligand>
        <name>ATP</name>
        <dbReference type="ChEBI" id="CHEBI:30616"/>
    </ligand>
</feature>
<protein>
    <recommendedName>
        <fullName evidence="10">Ribose-phosphate pyrophosphokinase</fullName>
        <shortName evidence="10">RPPK</shortName>
        <ecNumber evidence="10">2.7.6.1</ecNumber>
    </recommendedName>
    <alternativeName>
        <fullName evidence="10">5-phospho-D-ribosyl alpha-1-diphosphate synthase</fullName>
    </alternativeName>
    <alternativeName>
        <fullName evidence="10">Phosphoribosyl diphosphate synthase</fullName>
    </alternativeName>
    <alternativeName>
        <fullName evidence="10">Phosphoribosyl pyrophosphate synthase</fullName>
        <shortName evidence="10">P-Rib-PP synthase</shortName>
        <shortName evidence="10">PRPP synthase</shortName>
        <shortName evidence="10">PRPPase</shortName>
    </alternativeName>
</protein>
<accession>A0A520KQU3</accession>
<dbReference type="GO" id="GO:0005737">
    <property type="term" value="C:cytoplasm"/>
    <property type="evidence" value="ECO:0007669"/>
    <property type="project" value="UniProtKB-SubCell"/>
</dbReference>
<proteinExistence type="inferred from homology"/>
<evidence type="ECO:0000313" key="13">
    <source>
        <dbReference type="Proteomes" id="UP000317158"/>
    </source>
</evidence>
<dbReference type="SUPFAM" id="SSF53271">
    <property type="entry name" value="PRTase-like"/>
    <property type="match status" value="2"/>
</dbReference>
<gene>
    <name evidence="10" type="primary">prs</name>
    <name evidence="12" type="ORF">EF806_06560</name>
</gene>
<evidence type="ECO:0000256" key="8">
    <source>
        <dbReference type="ARBA" id="ARBA00022842"/>
    </source>
</evidence>
<sequence length="285" mass="31635">MKIIGGISSQSLSKRISDKLDIPIVAIEYKTFPDGEKYCRILEDIEGEDVLVVQSISSDSDLIYLLEIIDACKNLEVGKKIVLIPYFGYARQDKIFEIGEPISARVIAGLIKADKIYTVNIHSRSVLNFFGSPVDDLNAMPLLVDHIKDTSLTDPVVVAPDEGSADTVFNAASNYYDFDYMEKTRISSDKVVIKPKKLDVRGRDIVIMDDMISTGGTVLETAKMMKENGANDIYALCVHPVLVRDTLLRLYAAGIKEVISTDTIEKITSRVSIAPMITEKLKTMF</sequence>
<dbReference type="InterPro" id="IPR029057">
    <property type="entry name" value="PRTase-like"/>
</dbReference>
<dbReference type="AlphaFoldDB" id="A0A520KQU3"/>
<keyword evidence="7 10" id="KW-0067">ATP-binding</keyword>
<evidence type="ECO:0000256" key="1">
    <source>
        <dbReference type="ARBA" id="ARBA00022490"/>
    </source>
</evidence>
<keyword evidence="1 10" id="KW-0963">Cytoplasm</keyword>
<evidence type="ECO:0000256" key="5">
    <source>
        <dbReference type="ARBA" id="ARBA00022741"/>
    </source>
</evidence>
<comment type="function">
    <text evidence="10">Involved in the biosynthesis of the central metabolite phospho-alpha-D-ribosyl-1-pyrophosphate (PRPP) via the transfer of pyrophosphoryl group from ATP to 1-hydroxyl of ribose-5-phosphate (Rib-5-P).</text>
</comment>
<evidence type="ECO:0000256" key="6">
    <source>
        <dbReference type="ARBA" id="ARBA00022777"/>
    </source>
</evidence>
<evidence type="ECO:0000256" key="3">
    <source>
        <dbReference type="ARBA" id="ARBA00022723"/>
    </source>
</evidence>
<evidence type="ECO:0000256" key="9">
    <source>
        <dbReference type="ARBA" id="ARBA00049535"/>
    </source>
</evidence>
<dbReference type="GO" id="GO:0006164">
    <property type="term" value="P:purine nucleotide biosynthetic process"/>
    <property type="evidence" value="ECO:0007669"/>
    <property type="project" value="TreeGrafter"/>
</dbReference>
<dbReference type="GO" id="GO:0004749">
    <property type="term" value="F:ribose phosphate diphosphokinase activity"/>
    <property type="evidence" value="ECO:0007669"/>
    <property type="project" value="UniProtKB-UniRule"/>
</dbReference>
<dbReference type="GO" id="GO:0006015">
    <property type="term" value="P:5-phosphoribose 1-diphosphate biosynthetic process"/>
    <property type="evidence" value="ECO:0007669"/>
    <property type="project" value="UniProtKB-UniRule"/>
</dbReference>
<dbReference type="InterPro" id="IPR005946">
    <property type="entry name" value="Rib-P_diPkinase"/>
</dbReference>
<evidence type="ECO:0000256" key="4">
    <source>
        <dbReference type="ARBA" id="ARBA00022727"/>
    </source>
</evidence>
<feature type="binding site" evidence="10">
    <location>
        <position position="185"/>
    </location>
    <ligand>
        <name>D-ribose 5-phosphate</name>
        <dbReference type="ChEBI" id="CHEBI:78346"/>
    </ligand>
</feature>
<feature type="binding site" evidence="10">
    <location>
        <begin position="91"/>
        <end position="92"/>
    </location>
    <ligand>
        <name>ATP</name>
        <dbReference type="ChEBI" id="CHEBI:30616"/>
    </ligand>
</feature>
<keyword evidence="8 10" id="KW-0460">Magnesium</keyword>
<dbReference type="PANTHER" id="PTHR10210">
    <property type="entry name" value="RIBOSE-PHOSPHATE DIPHOSPHOKINASE FAMILY MEMBER"/>
    <property type="match status" value="1"/>
</dbReference>
<organism evidence="12 13">
    <name type="scientific">Methanoliparum thermophilum</name>
    <dbReference type="NCBI Taxonomy" id="2491083"/>
    <lineage>
        <taxon>Archaea</taxon>
        <taxon>Methanobacteriati</taxon>
        <taxon>Methanobacteriota</taxon>
        <taxon>Candidatus Methanoliparia</taxon>
        <taxon>Candidatus Methanoliparales</taxon>
        <taxon>Candidatus Methanoliparaceae</taxon>
        <taxon>Candidatus Methanoliparum</taxon>
    </lineage>
</organism>
<keyword evidence="6 10" id="KW-0418">Kinase</keyword>
<comment type="pathway">
    <text evidence="10">Metabolic intermediate biosynthesis; 5-phospho-alpha-D-ribose 1-diphosphate biosynthesis; 5-phospho-alpha-D-ribose 1-diphosphate from D-ribose 5-phosphate (route I): step 1/1.</text>
</comment>
<comment type="caution">
    <text evidence="12">The sequence shown here is derived from an EMBL/GenBank/DDBJ whole genome shotgun (WGS) entry which is preliminary data.</text>
</comment>
<dbReference type="Proteomes" id="UP000317158">
    <property type="component" value="Unassembled WGS sequence"/>
</dbReference>
<dbReference type="GO" id="GO:0002189">
    <property type="term" value="C:ribose phosphate diphosphokinase complex"/>
    <property type="evidence" value="ECO:0007669"/>
    <property type="project" value="TreeGrafter"/>
</dbReference>
<feature type="domain" description="Ribose-phosphate pyrophosphokinase N-terminal" evidence="11">
    <location>
        <begin position="1"/>
        <end position="113"/>
    </location>
</feature>
<dbReference type="InterPro" id="IPR037514">
    <property type="entry name" value="Rib-P_diPkinase_arc"/>
</dbReference>
<dbReference type="GO" id="GO:0016301">
    <property type="term" value="F:kinase activity"/>
    <property type="evidence" value="ECO:0007669"/>
    <property type="project" value="UniProtKB-KW"/>
</dbReference>
<evidence type="ECO:0000256" key="2">
    <source>
        <dbReference type="ARBA" id="ARBA00022679"/>
    </source>
</evidence>
<feature type="active site" evidence="10">
    <location>
        <position position="183"/>
    </location>
</feature>
<keyword evidence="4 10" id="KW-0545">Nucleotide biosynthesis</keyword>
<dbReference type="EC" id="2.7.6.1" evidence="10"/>
<feature type="binding site" evidence="10">
    <location>
        <position position="209"/>
    </location>
    <ligand>
        <name>D-ribose 5-phosphate</name>
        <dbReference type="ChEBI" id="CHEBI:78346"/>
    </ligand>
</feature>
<comment type="similarity">
    <text evidence="10">Belongs to the ribose-phosphate pyrophosphokinase family. Class III (archaeal) subfamily.</text>
</comment>
<dbReference type="GO" id="GO:0005524">
    <property type="term" value="F:ATP binding"/>
    <property type="evidence" value="ECO:0007669"/>
    <property type="project" value="UniProtKB-KW"/>
</dbReference>
<dbReference type="InterPro" id="IPR000836">
    <property type="entry name" value="PRTase_dom"/>
</dbReference>
<dbReference type="UniPathway" id="UPA00087">
    <property type="reaction ID" value="UER00172"/>
</dbReference>
<feature type="binding site" evidence="10">
    <location>
        <position position="122"/>
    </location>
    <ligand>
        <name>Mg(2+)</name>
        <dbReference type="ChEBI" id="CHEBI:18420"/>
        <label>1</label>
    </ligand>
</feature>
<dbReference type="EMBL" id="RXIF01000012">
    <property type="protein sequence ID" value="RZN63886.1"/>
    <property type="molecule type" value="Genomic_DNA"/>
</dbReference>